<gene>
    <name evidence="2" type="ORF">BO71DRAFT_479762</name>
</gene>
<proteinExistence type="predicted"/>
<evidence type="ECO:0000256" key="1">
    <source>
        <dbReference type="SAM" id="MobiDB-lite"/>
    </source>
</evidence>
<feature type="region of interest" description="Disordered" evidence="1">
    <location>
        <begin position="17"/>
        <end position="41"/>
    </location>
</feature>
<accession>A0A319DN35</accession>
<dbReference type="OrthoDB" id="10290631at2759"/>
<name>A0A319DN35_9EURO</name>
<organism evidence="2 3">
    <name type="scientific">Aspergillus ellipticus CBS 707.79</name>
    <dbReference type="NCBI Taxonomy" id="1448320"/>
    <lineage>
        <taxon>Eukaryota</taxon>
        <taxon>Fungi</taxon>
        <taxon>Dikarya</taxon>
        <taxon>Ascomycota</taxon>
        <taxon>Pezizomycotina</taxon>
        <taxon>Eurotiomycetes</taxon>
        <taxon>Eurotiomycetidae</taxon>
        <taxon>Eurotiales</taxon>
        <taxon>Aspergillaceae</taxon>
        <taxon>Aspergillus</taxon>
        <taxon>Aspergillus subgen. Circumdati</taxon>
    </lineage>
</organism>
<reference evidence="2 3" key="1">
    <citation type="submission" date="2018-02" db="EMBL/GenBank/DDBJ databases">
        <title>The genomes of Aspergillus section Nigri reveals drivers in fungal speciation.</title>
        <authorList>
            <consortium name="DOE Joint Genome Institute"/>
            <person name="Vesth T.C."/>
            <person name="Nybo J."/>
            <person name="Theobald S."/>
            <person name="Brandl J."/>
            <person name="Frisvad J.C."/>
            <person name="Nielsen K.F."/>
            <person name="Lyhne E.K."/>
            <person name="Kogle M.E."/>
            <person name="Kuo A."/>
            <person name="Riley R."/>
            <person name="Clum A."/>
            <person name="Nolan M."/>
            <person name="Lipzen A."/>
            <person name="Salamov A."/>
            <person name="Henrissat B."/>
            <person name="Wiebenga A."/>
            <person name="De vries R.P."/>
            <person name="Grigoriev I.V."/>
            <person name="Mortensen U.H."/>
            <person name="Andersen M.R."/>
            <person name="Baker S.E."/>
        </authorList>
    </citation>
    <scope>NUCLEOTIDE SEQUENCE [LARGE SCALE GENOMIC DNA]</scope>
    <source>
        <strain evidence="2 3">CBS 707.79</strain>
    </source>
</reference>
<dbReference type="Proteomes" id="UP000247810">
    <property type="component" value="Unassembled WGS sequence"/>
</dbReference>
<dbReference type="VEuPathDB" id="FungiDB:BO71DRAFT_479762"/>
<evidence type="ECO:0000313" key="3">
    <source>
        <dbReference type="Proteomes" id="UP000247810"/>
    </source>
</evidence>
<dbReference type="AlphaFoldDB" id="A0A319DN35"/>
<feature type="compositionally biased region" description="Pro residues" evidence="1">
    <location>
        <begin position="17"/>
        <end position="29"/>
    </location>
</feature>
<dbReference type="EMBL" id="KZ825805">
    <property type="protein sequence ID" value="PYH99040.1"/>
    <property type="molecule type" value="Genomic_DNA"/>
</dbReference>
<keyword evidence="3" id="KW-1185">Reference proteome</keyword>
<evidence type="ECO:0000313" key="2">
    <source>
        <dbReference type="EMBL" id="PYH99040.1"/>
    </source>
</evidence>
<sequence length="152" mass="17044">MLFLNFFAAWRDFGSPKPGPTIRPLPPSTAQPEDHTTQQMNPPSDVIEAITQYGIPYHVRYMAYSISNRTVILLASFRGMPKSPILVSCPVRIYAAALSQEDRVSLQLNLDAIQSSVPEKAWHILDMNRERRLIVLDGEGNTTSMDLKDKGT</sequence>
<protein>
    <submittedName>
        <fullName evidence="2">Uncharacterized protein</fullName>
    </submittedName>
</protein>